<feature type="binding site" evidence="6">
    <location>
        <position position="538"/>
    </location>
    <ligand>
        <name>(S)-malate</name>
        <dbReference type="ChEBI" id="CHEBI:15589"/>
    </ligand>
</feature>
<dbReference type="NCBIfam" id="NF010052">
    <property type="entry name" value="PRK13529.1"/>
    <property type="match status" value="1"/>
</dbReference>
<evidence type="ECO:0000256" key="4">
    <source>
        <dbReference type="ARBA" id="ARBA00023002"/>
    </source>
</evidence>
<evidence type="ECO:0000256" key="3">
    <source>
        <dbReference type="ARBA" id="ARBA00022723"/>
    </source>
</evidence>
<dbReference type="InterPro" id="IPR015884">
    <property type="entry name" value="Malic_enzyme_CS"/>
</dbReference>
<evidence type="ECO:0000256" key="6">
    <source>
        <dbReference type="PIRSR" id="PIRSR000106-2"/>
    </source>
</evidence>
<dbReference type="PANTHER" id="PTHR23406">
    <property type="entry name" value="MALIC ENZYME-RELATED"/>
    <property type="match status" value="1"/>
</dbReference>
<dbReference type="PIRSF" id="PIRSF000106">
    <property type="entry name" value="ME"/>
    <property type="match status" value="1"/>
</dbReference>
<dbReference type="Pfam" id="PF00390">
    <property type="entry name" value="malic"/>
    <property type="match status" value="1"/>
</dbReference>
<comment type="cofactor">
    <cofactor evidence="7">
        <name>Mg(2+)</name>
        <dbReference type="ChEBI" id="CHEBI:18420"/>
    </cofactor>
    <cofactor evidence="7">
        <name>Mn(2+)</name>
        <dbReference type="ChEBI" id="CHEBI:29035"/>
    </cofactor>
    <text evidence="7">Divalent metal cations. Prefers magnesium or manganese.</text>
</comment>
<feature type="binding site" evidence="7">
    <location>
        <position position="363"/>
    </location>
    <ligand>
        <name>a divalent metal cation</name>
        <dbReference type="ChEBI" id="CHEBI:60240"/>
    </ligand>
</feature>
<feature type="active site" description="Proton donor" evidence="5">
    <location>
        <position position="196"/>
    </location>
</feature>
<evidence type="ECO:0000256" key="8">
    <source>
        <dbReference type="RuleBase" id="RU003426"/>
    </source>
</evidence>
<evidence type="ECO:0000313" key="11">
    <source>
        <dbReference type="Proteomes" id="UP000050791"/>
    </source>
</evidence>
<evidence type="ECO:0000256" key="5">
    <source>
        <dbReference type="PIRSR" id="PIRSR000106-1"/>
    </source>
</evidence>
<dbReference type="GO" id="GO:0046872">
    <property type="term" value="F:metal ion binding"/>
    <property type="evidence" value="ECO:0007669"/>
    <property type="project" value="UniProtKB-KW"/>
</dbReference>
<dbReference type="GO" id="GO:0005739">
    <property type="term" value="C:mitochondrion"/>
    <property type="evidence" value="ECO:0007669"/>
    <property type="project" value="TreeGrafter"/>
</dbReference>
<dbReference type="PRINTS" id="PR00072">
    <property type="entry name" value="MALOXRDTASE"/>
</dbReference>
<dbReference type="InterPro" id="IPR012301">
    <property type="entry name" value="Malic_N_dom"/>
</dbReference>
<sequence>MERTQNTLQYFSFYRLKYINNSFSATKHIMENILYSYLNLITLANRAGFKFRVCIWGVLVDVSDSRRYMKYFTMRKLLQLFSFQRNQIVSKHANYSVRGQDSNFIRLHGIDVVRDPRTNRGTAFTLNERQLLGIHGLLPPSVLTLDQQVSKMMANLKNMNDNLQRYVYLTSLQDRNEALFYKLVIEHVEYCMPLIYTPTVGLACQRYGVVFRRPRGLYITVHDRHHIPAILNNWPEPIVKAIVFTDGERILGLGDLGAYGMGIPIGKLSLYTALAGVHPKHCLPILLDVGTDNQELLNDPVYTGIRHKRIRDERYDELIENFMQAVTERYGNHCLVQFEDFGNHNAFRLLERYQDSYCTFNDDIQGTAAVAVAGLLAAGRITKRKLTDNIYLFVGAGEAATGIAQLLATSLQLNGLDEKEALSKMYMFDKDGLLTHSRQEENICKLEDAVKLLKPTVIIGASGQGGIFTDAILQQMIKNSERPIIFSLSNPTSKSECTAERAYRITEGRCVFAGGSPFNDVLLNVSGKEVHFQPGQCNNSYIFPGVGLAITLCQIRPVLQELFVIAAECLADQVDEKDLDVGRVFPPLRDIRNVSLAIAVHVAKYAYSKGICHYEPQPKDIELYLSQKMYDPNYLPVMPDVYDWPLGVTDAVS</sequence>
<dbReference type="GO" id="GO:0051287">
    <property type="term" value="F:NAD binding"/>
    <property type="evidence" value="ECO:0007669"/>
    <property type="project" value="InterPro"/>
</dbReference>
<protein>
    <recommendedName>
        <fullName evidence="8">Malic enzyme</fullName>
    </recommendedName>
</protein>
<dbReference type="FunFam" id="3.40.50.10380:FF:000004">
    <property type="entry name" value="Malic enzyme"/>
    <property type="match status" value="1"/>
</dbReference>
<dbReference type="SMART" id="SM01274">
    <property type="entry name" value="malic"/>
    <property type="match status" value="1"/>
</dbReference>
<dbReference type="SUPFAM" id="SSF51735">
    <property type="entry name" value="NAD(P)-binding Rossmann-fold domains"/>
    <property type="match status" value="1"/>
</dbReference>
<feature type="binding site" evidence="6">
    <location>
        <position position="249"/>
    </location>
    <ligand>
        <name>(S)-malate</name>
        <dbReference type="ChEBI" id="CHEBI:15589"/>
    </ligand>
</feature>
<feature type="active site" description="Proton acceptor" evidence="5">
    <location>
        <position position="267"/>
    </location>
</feature>
<evidence type="ECO:0000256" key="7">
    <source>
        <dbReference type="PIRSR" id="PIRSR000106-3"/>
    </source>
</evidence>
<dbReference type="PROSITE" id="PS00331">
    <property type="entry name" value="MALIC_ENZYMES"/>
    <property type="match status" value="1"/>
</dbReference>
<keyword evidence="4 8" id="KW-0560">Oxidoreductase</keyword>
<dbReference type="GO" id="GO:0006108">
    <property type="term" value="P:malate metabolic process"/>
    <property type="evidence" value="ECO:0007669"/>
    <property type="project" value="TreeGrafter"/>
</dbReference>
<evidence type="ECO:0000259" key="9">
    <source>
        <dbReference type="SMART" id="SM00919"/>
    </source>
</evidence>
<dbReference type="SMART" id="SM00919">
    <property type="entry name" value="Malic_M"/>
    <property type="match status" value="1"/>
</dbReference>
<feature type="domain" description="Malic enzyme N-terminal" evidence="10">
    <location>
        <begin position="173"/>
        <end position="354"/>
    </location>
</feature>
<dbReference type="Gene3D" id="3.40.50.10380">
    <property type="entry name" value="Malic enzyme, N-terminal domain"/>
    <property type="match status" value="1"/>
</dbReference>
<dbReference type="InterPro" id="IPR046346">
    <property type="entry name" value="Aminoacid_DH-like_N_sf"/>
</dbReference>
<dbReference type="InterPro" id="IPR012302">
    <property type="entry name" value="Malic_NAD-bd"/>
</dbReference>
<feature type="domain" description="Malic enzyme NAD-binding" evidence="9">
    <location>
        <begin position="364"/>
        <end position="607"/>
    </location>
</feature>
<dbReference type="Proteomes" id="UP000050791">
    <property type="component" value="Unassembled WGS sequence"/>
</dbReference>
<feature type="binding site" evidence="7">
    <location>
        <position position="340"/>
    </location>
    <ligand>
        <name>a divalent metal cation</name>
        <dbReference type="ChEBI" id="CHEBI:60240"/>
    </ligand>
</feature>
<organism evidence="11 12">
    <name type="scientific">Schistosoma mattheei</name>
    <dbReference type="NCBI Taxonomy" id="31246"/>
    <lineage>
        <taxon>Eukaryota</taxon>
        <taxon>Metazoa</taxon>
        <taxon>Spiralia</taxon>
        <taxon>Lophotrochozoa</taxon>
        <taxon>Platyhelminthes</taxon>
        <taxon>Trematoda</taxon>
        <taxon>Digenea</taxon>
        <taxon>Strigeidida</taxon>
        <taxon>Schistosomatoidea</taxon>
        <taxon>Schistosomatidae</taxon>
        <taxon>Schistosoma</taxon>
    </lineage>
</organism>
<comment type="similarity">
    <text evidence="2 8">Belongs to the malic enzymes family.</text>
</comment>
<dbReference type="InterPro" id="IPR037062">
    <property type="entry name" value="Malic_N_dom_sf"/>
</dbReference>
<dbReference type="AlphaFoldDB" id="A0AA85C452"/>
<dbReference type="SUPFAM" id="SSF53223">
    <property type="entry name" value="Aminoacid dehydrogenase-like, N-terminal domain"/>
    <property type="match status" value="1"/>
</dbReference>
<evidence type="ECO:0000259" key="10">
    <source>
        <dbReference type="SMART" id="SM01274"/>
    </source>
</evidence>
<dbReference type="Pfam" id="PF03949">
    <property type="entry name" value="Malic_M"/>
    <property type="match status" value="1"/>
</dbReference>
<dbReference type="InterPro" id="IPR001891">
    <property type="entry name" value="Malic_OxRdtase"/>
</dbReference>
<accession>A0AA85C452</accession>
<reference evidence="12" key="1">
    <citation type="submission" date="2023-11" db="UniProtKB">
        <authorList>
            <consortium name="WormBaseParasite"/>
        </authorList>
    </citation>
    <scope>IDENTIFICATION</scope>
</reference>
<dbReference type="InterPro" id="IPR036291">
    <property type="entry name" value="NAD(P)-bd_dom_sf"/>
</dbReference>
<evidence type="ECO:0000256" key="1">
    <source>
        <dbReference type="ARBA" id="ARBA00001936"/>
    </source>
</evidence>
<dbReference type="Gene3D" id="3.40.50.720">
    <property type="entry name" value="NAD(P)-binding Rossmann-like Domain"/>
    <property type="match status" value="1"/>
</dbReference>
<feature type="binding site" evidence="7">
    <location>
        <position position="339"/>
    </location>
    <ligand>
        <name>a divalent metal cation</name>
        <dbReference type="ChEBI" id="CHEBI:60240"/>
    </ligand>
</feature>
<feature type="binding site" evidence="6">
    <location>
        <position position="490"/>
    </location>
    <ligand>
        <name>(S)-malate</name>
        <dbReference type="ChEBI" id="CHEBI:15589"/>
    </ligand>
</feature>
<proteinExistence type="inferred from homology"/>
<keyword evidence="3 7" id="KW-0479">Metal-binding</keyword>
<comment type="cofactor">
    <cofactor evidence="1">
        <name>Mn(2+)</name>
        <dbReference type="ChEBI" id="CHEBI:29035"/>
    </cofactor>
</comment>
<dbReference type="GO" id="GO:0004473">
    <property type="term" value="F:malate dehydrogenase (decarboxylating) (NADP+) activity"/>
    <property type="evidence" value="ECO:0007669"/>
    <property type="project" value="TreeGrafter"/>
</dbReference>
<evidence type="ECO:0000313" key="12">
    <source>
        <dbReference type="WBParaSite" id="SMTH1_9990.1"/>
    </source>
</evidence>
<name>A0AA85C452_9TREM</name>
<dbReference type="PANTHER" id="PTHR23406:SF90">
    <property type="entry name" value="MALIC ENZYME-RELATED"/>
    <property type="match status" value="1"/>
</dbReference>
<evidence type="ECO:0000256" key="2">
    <source>
        <dbReference type="ARBA" id="ARBA00008785"/>
    </source>
</evidence>
<dbReference type="FunFam" id="3.40.50.720:FF:000060">
    <property type="entry name" value="Malic enzyme"/>
    <property type="match status" value="1"/>
</dbReference>
<dbReference type="WBParaSite" id="SMTH1_9990.1">
    <property type="protein sequence ID" value="SMTH1_9990.1"/>
    <property type="gene ID" value="SMTH1_9990"/>
</dbReference>